<organism evidence="2 3">
    <name type="scientific">Mycena albidolilacea</name>
    <dbReference type="NCBI Taxonomy" id="1033008"/>
    <lineage>
        <taxon>Eukaryota</taxon>
        <taxon>Fungi</taxon>
        <taxon>Dikarya</taxon>
        <taxon>Basidiomycota</taxon>
        <taxon>Agaricomycotina</taxon>
        <taxon>Agaricomycetes</taxon>
        <taxon>Agaricomycetidae</taxon>
        <taxon>Agaricales</taxon>
        <taxon>Marasmiineae</taxon>
        <taxon>Mycenaceae</taxon>
        <taxon>Mycena</taxon>
    </lineage>
</organism>
<reference evidence="2" key="1">
    <citation type="submission" date="2023-03" db="EMBL/GenBank/DDBJ databases">
        <title>Massive genome expansion in bonnet fungi (Mycena s.s.) driven by repeated elements and novel gene families across ecological guilds.</title>
        <authorList>
            <consortium name="Lawrence Berkeley National Laboratory"/>
            <person name="Harder C.B."/>
            <person name="Miyauchi S."/>
            <person name="Viragh M."/>
            <person name="Kuo A."/>
            <person name="Thoen E."/>
            <person name="Andreopoulos B."/>
            <person name="Lu D."/>
            <person name="Skrede I."/>
            <person name="Drula E."/>
            <person name="Henrissat B."/>
            <person name="Morin E."/>
            <person name="Kohler A."/>
            <person name="Barry K."/>
            <person name="LaButti K."/>
            <person name="Morin E."/>
            <person name="Salamov A."/>
            <person name="Lipzen A."/>
            <person name="Mereny Z."/>
            <person name="Hegedus B."/>
            <person name="Baldrian P."/>
            <person name="Stursova M."/>
            <person name="Weitz H."/>
            <person name="Taylor A."/>
            <person name="Grigoriev I.V."/>
            <person name="Nagy L.G."/>
            <person name="Martin F."/>
            <person name="Kauserud H."/>
        </authorList>
    </citation>
    <scope>NUCLEOTIDE SEQUENCE</scope>
    <source>
        <strain evidence="2">CBHHK002</strain>
    </source>
</reference>
<accession>A0AAD7AMQ1</accession>
<evidence type="ECO:0000313" key="3">
    <source>
        <dbReference type="Proteomes" id="UP001218218"/>
    </source>
</evidence>
<evidence type="ECO:0000313" key="2">
    <source>
        <dbReference type="EMBL" id="KAJ7362633.1"/>
    </source>
</evidence>
<name>A0AAD7AMQ1_9AGAR</name>
<feature type="transmembrane region" description="Helical" evidence="1">
    <location>
        <begin position="90"/>
        <end position="113"/>
    </location>
</feature>
<protein>
    <submittedName>
        <fullName evidence="2">Uncharacterized protein</fullName>
    </submittedName>
</protein>
<gene>
    <name evidence="2" type="ORF">DFH08DRAFT_950883</name>
</gene>
<keyword evidence="1" id="KW-0812">Transmembrane</keyword>
<dbReference type="Proteomes" id="UP001218218">
    <property type="component" value="Unassembled WGS sequence"/>
</dbReference>
<sequence>MNGISTKSRNCNTVAKLRKLFVLELQLSRGMGHDHVELLQRLAGVVTRTQQGRQSLKELWNHLGVVTKRADDEAANGLSRRARVISQKRVPVSWALMTTTTFLSAGISTSAVFNVAVIM</sequence>
<keyword evidence="3" id="KW-1185">Reference proteome</keyword>
<keyword evidence="1" id="KW-1133">Transmembrane helix</keyword>
<comment type="caution">
    <text evidence="2">The sequence shown here is derived from an EMBL/GenBank/DDBJ whole genome shotgun (WGS) entry which is preliminary data.</text>
</comment>
<evidence type="ECO:0000256" key="1">
    <source>
        <dbReference type="SAM" id="Phobius"/>
    </source>
</evidence>
<keyword evidence="1" id="KW-0472">Membrane</keyword>
<dbReference type="EMBL" id="JARIHO010000004">
    <property type="protein sequence ID" value="KAJ7362633.1"/>
    <property type="molecule type" value="Genomic_DNA"/>
</dbReference>
<dbReference type="AlphaFoldDB" id="A0AAD7AMQ1"/>
<proteinExistence type="predicted"/>